<keyword evidence="3" id="KW-1185">Reference proteome</keyword>
<evidence type="ECO:0000313" key="2">
    <source>
        <dbReference type="EMBL" id="KAJ1953816.1"/>
    </source>
</evidence>
<proteinExistence type="predicted"/>
<gene>
    <name evidence="2" type="ORF">IWQ62_005904</name>
</gene>
<reference evidence="2" key="1">
    <citation type="submission" date="2022-07" db="EMBL/GenBank/DDBJ databases">
        <title>Phylogenomic reconstructions and comparative analyses of Kickxellomycotina fungi.</title>
        <authorList>
            <person name="Reynolds N.K."/>
            <person name="Stajich J.E."/>
            <person name="Barry K."/>
            <person name="Grigoriev I.V."/>
            <person name="Crous P."/>
            <person name="Smith M.E."/>
        </authorList>
    </citation>
    <scope>NUCLEOTIDE SEQUENCE</scope>
    <source>
        <strain evidence="2">RSA 1196</strain>
    </source>
</reference>
<accession>A0A9W8E0K6</accession>
<dbReference type="Gene3D" id="2.30.30.100">
    <property type="match status" value="1"/>
</dbReference>
<feature type="non-terminal residue" evidence="2">
    <location>
        <position position="95"/>
    </location>
</feature>
<organism evidence="2 3">
    <name type="scientific">Dispira parvispora</name>
    <dbReference type="NCBI Taxonomy" id="1520584"/>
    <lineage>
        <taxon>Eukaryota</taxon>
        <taxon>Fungi</taxon>
        <taxon>Fungi incertae sedis</taxon>
        <taxon>Zoopagomycota</taxon>
        <taxon>Kickxellomycotina</taxon>
        <taxon>Dimargaritomycetes</taxon>
        <taxon>Dimargaritales</taxon>
        <taxon>Dimargaritaceae</taxon>
        <taxon>Dispira</taxon>
    </lineage>
</organism>
<dbReference type="AlphaFoldDB" id="A0A9W8E0K6"/>
<sequence>MSQTFEGLDVKVTRKDGSTVTGMVQSINPVTRTLTLNDATLLFRNQSHYHAVYYVNGQDVSDIQIVGEDEAFSTLSSADEAHVDSSSLDEEVGLE</sequence>
<comment type="caution">
    <text evidence="2">The sequence shown here is derived from an EMBL/GenBank/DDBJ whole genome shotgun (WGS) entry which is preliminary data.</text>
</comment>
<dbReference type="EMBL" id="JANBPY010002754">
    <property type="protein sequence ID" value="KAJ1953816.1"/>
    <property type="molecule type" value="Genomic_DNA"/>
</dbReference>
<protein>
    <submittedName>
        <fullName evidence="2">Uncharacterized protein</fullName>
    </submittedName>
</protein>
<name>A0A9W8E0K6_9FUNG</name>
<evidence type="ECO:0000313" key="3">
    <source>
        <dbReference type="Proteomes" id="UP001150925"/>
    </source>
</evidence>
<evidence type="ECO:0000256" key="1">
    <source>
        <dbReference type="SAM" id="MobiDB-lite"/>
    </source>
</evidence>
<dbReference type="Proteomes" id="UP001150925">
    <property type="component" value="Unassembled WGS sequence"/>
</dbReference>
<feature type="region of interest" description="Disordered" evidence="1">
    <location>
        <begin position="76"/>
        <end position="95"/>
    </location>
</feature>